<evidence type="ECO:0000313" key="2">
    <source>
        <dbReference type="EMBL" id="PNH01835.1"/>
    </source>
</evidence>
<evidence type="ECO:0000256" key="1">
    <source>
        <dbReference type="SAM" id="MobiDB-lite"/>
    </source>
</evidence>
<gene>
    <name evidence="2" type="ORF">TSOC_012237</name>
</gene>
<keyword evidence="3" id="KW-1185">Reference proteome</keyword>
<dbReference type="Proteomes" id="UP000236333">
    <property type="component" value="Unassembled WGS sequence"/>
</dbReference>
<protein>
    <submittedName>
        <fullName evidence="2">Uncharacterized protein</fullName>
    </submittedName>
</protein>
<dbReference type="OrthoDB" id="522739at2759"/>
<comment type="caution">
    <text evidence="2">The sequence shown here is derived from an EMBL/GenBank/DDBJ whole genome shotgun (WGS) entry which is preliminary data.</text>
</comment>
<dbReference type="EMBL" id="PGGS01000783">
    <property type="protein sequence ID" value="PNH01835.1"/>
    <property type="molecule type" value="Genomic_DNA"/>
</dbReference>
<organism evidence="2 3">
    <name type="scientific">Tetrabaena socialis</name>
    <dbReference type="NCBI Taxonomy" id="47790"/>
    <lineage>
        <taxon>Eukaryota</taxon>
        <taxon>Viridiplantae</taxon>
        <taxon>Chlorophyta</taxon>
        <taxon>core chlorophytes</taxon>
        <taxon>Chlorophyceae</taxon>
        <taxon>CS clade</taxon>
        <taxon>Chlamydomonadales</taxon>
        <taxon>Tetrabaenaceae</taxon>
        <taxon>Tetrabaena</taxon>
    </lineage>
</organism>
<accession>A0A2J7ZNJ9</accession>
<sequence length="249" mass="25195">MAADGGGDETPESFADLLLSEVRSEGLDCPSVQMLIGMAKAGDSDTVADALSYLVEAGSPDLAAECLRRIMGAPAPPPKAGAAAAGAPAAAAAPAAGPAPGGKPPPLDYAAAGKILNRRVRQHGRAADEARGTAAGVGRPRHPPRNPRTPASSNRAQNVSMLLGSMVPEDAADSAGRLLFALYSSAGAEAARGASDDGAAASDAAASQTLVPFILGTLLDHDRAAWATELAKQLMYTTLEWAVKRPKQP</sequence>
<dbReference type="AlphaFoldDB" id="A0A2J7ZNJ9"/>
<proteinExistence type="predicted"/>
<feature type="region of interest" description="Disordered" evidence="1">
    <location>
        <begin position="122"/>
        <end position="154"/>
    </location>
</feature>
<name>A0A2J7ZNJ9_9CHLO</name>
<evidence type="ECO:0000313" key="3">
    <source>
        <dbReference type="Proteomes" id="UP000236333"/>
    </source>
</evidence>
<reference evidence="2 3" key="1">
    <citation type="journal article" date="2017" name="Mol. Biol. Evol.">
        <title>The 4-celled Tetrabaena socialis nuclear genome reveals the essential components for genetic control of cell number at the origin of multicellularity in the volvocine lineage.</title>
        <authorList>
            <person name="Featherston J."/>
            <person name="Arakaki Y."/>
            <person name="Hanschen E.R."/>
            <person name="Ferris P.J."/>
            <person name="Michod R.E."/>
            <person name="Olson B.J.S.C."/>
            <person name="Nozaki H."/>
            <person name="Durand P.M."/>
        </authorList>
    </citation>
    <scope>NUCLEOTIDE SEQUENCE [LARGE SCALE GENOMIC DNA]</scope>
    <source>
        <strain evidence="2 3">NIES-571</strain>
    </source>
</reference>